<reference evidence="1 2" key="1">
    <citation type="submission" date="2020-01" db="EMBL/GenBank/DDBJ databases">
        <authorList>
            <person name="Palmer J.M."/>
        </authorList>
    </citation>
    <scope>NUCLEOTIDE SEQUENCE [LARGE SCALE GENOMIC DNA]</scope>
    <source>
        <strain evidence="1 2">TWF970</strain>
    </source>
</reference>
<gene>
    <name evidence="1" type="ORF">TWF970_009785</name>
</gene>
<proteinExistence type="predicted"/>
<comment type="caution">
    <text evidence="1">The sequence shown here is derived from an EMBL/GenBank/DDBJ whole genome shotgun (WGS) entry which is preliminary data.</text>
</comment>
<dbReference type="EMBL" id="JAABOJ010000006">
    <property type="protein sequence ID" value="KAF3286240.1"/>
    <property type="molecule type" value="Genomic_DNA"/>
</dbReference>
<dbReference type="OrthoDB" id="2331100at2759"/>
<evidence type="ECO:0000313" key="1">
    <source>
        <dbReference type="EMBL" id="KAF3286240.1"/>
    </source>
</evidence>
<dbReference type="AlphaFoldDB" id="A0A7C8VKM4"/>
<protein>
    <submittedName>
        <fullName evidence="1">Uncharacterized protein</fullName>
    </submittedName>
</protein>
<name>A0A7C8VKM4_ORBOL</name>
<dbReference type="Proteomes" id="UP000474640">
    <property type="component" value="Unassembled WGS sequence"/>
</dbReference>
<evidence type="ECO:0000313" key="2">
    <source>
        <dbReference type="Proteomes" id="UP000474640"/>
    </source>
</evidence>
<accession>A0A7C8VKM4</accession>
<organism evidence="1 2">
    <name type="scientific">Orbilia oligospora</name>
    <name type="common">Nematode-trapping fungus</name>
    <name type="synonym">Arthrobotrys oligospora</name>
    <dbReference type="NCBI Taxonomy" id="2813651"/>
    <lineage>
        <taxon>Eukaryota</taxon>
        <taxon>Fungi</taxon>
        <taxon>Dikarya</taxon>
        <taxon>Ascomycota</taxon>
        <taxon>Pezizomycotina</taxon>
        <taxon>Orbiliomycetes</taxon>
        <taxon>Orbiliales</taxon>
        <taxon>Orbiliaceae</taxon>
        <taxon>Orbilia</taxon>
    </lineage>
</organism>
<sequence>MLLCHKAGSMIWDSSTAAICLHLPRQSSFMSLPDIDSSTPDLSEILFFPDCSNEGELGKLLLVWGPGFKMTKTSRRLFQEEIKAGVFAVRFIGSSKEAKKKGQDDHYDVYIVGFDNRFLGY</sequence>